<proteinExistence type="predicted"/>
<organism evidence="3 4">
    <name type="scientific">Aneurinibacillus migulanus</name>
    <name type="common">Bacillus migulanus</name>
    <dbReference type="NCBI Taxonomy" id="47500"/>
    <lineage>
        <taxon>Bacteria</taxon>
        <taxon>Bacillati</taxon>
        <taxon>Bacillota</taxon>
        <taxon>Bacilli</taxon>
        <taxon>Bacillales</taxon>
        <taxon>Paenibacillaceae</taxon>
        <taxon>Aneurinibacillus group</taxon>
        <taxon>Aneurinibacillus</taxon>
    </lineage>
</organism>
<evidence type="ECO:0000313" key="4">
    <source>
        <dbReference type="Proteomes" id="UP000182836"/>
    </source>
</evidence>
<keyword evidence="1 3" id="KW-0238">DNA-binding</keyword>
<dbReference type="GO" id="GO:0003700">
    <property type="term" value="F:DNA-binding transcription factor activity"/>
    <property type="evidence" value="ECO:0007669"/>
    <property type="project" value="TreeGrafter"/>
</dbReference>
<dbReference type="GO" id="GO:0005829">
    <property type="term" value="C:cytosol"/>
    <property type="evidence" value="ECO:0007669"/>
    <property type="project" value="TreeGrafter"/>
</dbReference>
<dbReference type="InterPro" id="IPR001387">
    <property type="entry name" value="Cro/C1-type_HTH"/>
</dbReference>
<dbReference type="PROSITE" id="PS50943">
    <property type="entry name" value="HTH_CROC1"/>
    <property type="match status" value="1"/>
</dbReference>
<dbReference type="OrthoDB" id="1859224at2"/>
<dbReference type="AlphaFoldDB" id="A0A1G9ABY8"/>
<dbReference type="GO" id="GO:0003677">
    <property type="term" value="F:DNA binding"/>
    <property type="evidence" value="ECO:0007669"/>
    <property type="project" value="UniProtKB-KW"/>
</dbReference>
<feature type="domain" description="HTH cro/C1-type" evidence="2">
    <location>
        <begin position="6"/>
        <end position="61"/>
    </location>
</feature>
<dbReference type="PANTHER" id="PTHR46797">
    <property type="entry name" value="HTH-TYPE TRANSCRIPTIONAL REGULATOR"/>
    <property type="match status" value="1"/>
</dbReference>
<dbReference type="SMART" id="SM00530">
    <property type="entry name" value="HTH_XRE"/>
    <property type="match status" value="1"/>
</dbReference>
<evidence type="ECO:0000313" key="3">
    <source>
        <dbReference type="EMBL" id="SDK24768.1"/>
    </source>
</evidence>
<gene>
    <name evidence="3" type="ORF">SAMN04487909_14529</name>
</gene>
<dbReference type="Pfam" id="PF01381">
    <property type="entry name" value="HTH_3"/>
    <property type="match status" value="1"/>
</dbReference>
<dbReference type="InterPro" id="IPR010982">
    <property type="entry name" value="Lambda_DNA-bd_dom_sf"/>
</dbReference>
<name>A0A1G9ABY8_ANEMI</name>
<dbReference type="PANTHER" id="PTHR46797:SF13">
    <property type="entry name" value="HTH-TYPE TRANSCRIPTIONAL REGULATOR SINR"/>
    <property type="match status" value="1"/>
</dbReference>
<sequence>MIGKRIKELREEKGISLSALAEQAGVAKSYLSSIERGVQSNPSITFLEKISSVLQVEIQILLQVRE</sequence>
<evidence type="ECO:0000256" key="1">
    <source>
        <dbReference type="ARBA" id="ARBA00023125"/>
    </source>
</evidence>
<dbReference type="CDD" id="cd00093">
    <property type="entry name" value="HTH_XRE"/>
    <property type="match status" value="1"/>
</dbReference>
<evidence type="ECO:0000259" key="2">
    <source>
        <dbReference type="PROSITE" id="PS50943"/>
    </source>
</evidence>
<reference evidence="3 4" key="1">
    <citation type="submission" date="2016-10" db="EMBL/GenBank/DDBJ databases">
        <authorList>
            <person name="de Groot N.N."/>
        </authorList>
    </citation>
    <scope>NUCLEOTIDE SEQUENCE [LARGE SCALE GENOMIC DNA]</scope>
    <source>
        <strain evidence="3 4">DSM 2895</strain>
    </source>
</reference>
<dbReference type="SUPFAM" id="SSF47413">
    <property type="entry name" value="lambda repressor-like DNA-binding domains"/>
    <property type="match status" value="1"/>
</dbReference>
<dbReference type="InterPro" id="IPR050807">
    <property type="entry name" value="TransReg_Diox_bact_type"/>
</dbReference>
<protein>
    <submittedName>
        <fullName evidence="3">DNA-binding transcriptional regulator, XRE-family HTH domain</fullName>
    </submittedName>
</protein>
<dbReference type="Proteomes" id="UP000182836">
    <property type="component" value="Unassembled WGS sequence"/>
</dbReference>
<dbReference type="EMBL" id="FNED01000045">
    <property type="protein sequence ID" value="SDK24768.1"/>
    <property type="molecule type" value="Genomic_DNA"/>
</dbReference>
<dbReference type="Gene3D" id="1.10.260.40">
    <property type="entry name" value="lambda repressor-like DNA-binding domains"/>
    <property type="match status" value="1"/>
</dbReference>
<accession>A0A1G9ABY8</accession>